<keyword evidence="1" id="KW-0812">Transmembrane</keyword>
<accession>A0AAX4L323</accession>
<evidence type="ECO:0000256" key="1">
    <source>
        <dbReference type="SAM" id="Phobius"/>
    </source>
</evidence>
<gene>
    <name evidence="2" type="ORF">V6M85_05875</name>
</gene>
<dbReference type="EMBL" id="CP146016">
    <property type="protein sequence ID" value="WWQ61598.1"/>
    <property type="molecule type" value="Genomic_DNA"/>
</dbReference>
<dbReference type="Proteomes" id="UP001432202">
    <property type="component" value="Chromosome"/>
</dbReference>
<reference evidence="2 3" key="1">
    <citation type="submission" date="2024-02" db="EMBL/GenBank/DDBJ databases">
        <title>STSV induces naive adaptation in Sulfolobus.</title>
        <authorList>
            <person name="Xiang X."/>
            <person name="Song M."/>
        </authorList>
    </citation>
    <scope>NUCLEOTIDE SEQUENCE [LARGE SCALE GENOMIC DNA]</scope>
    <source>
        <strain evidence="2 3">RT2</strain>
    </source>
</reference>
<evidence type="ECO:0000313" key="2">
    <source>
        <dbReference type="EMBL" id="WWQ61598.1"/>
    </source>
</evidence>
<keyword evidence="3" id="KW-1185">Reference proteome</keyword>
<protein>
    <submittedName>
        <fullName evidence="2">Uncharacterized protein</fullName>
    </submittedName>
</protein>
<dbReference type="RefSeq" id="WP_338604186.1">
    <property type="nucleotide sequence ID" value="NZ_CP146016.1"/>
</dbReference>
<name>A0AAX4L323_9CREN</name>
<dbReference type="GeneID" id="89336277"/>
<sequence length="116" mass="14218">MTSSNNVTFDDILQYELIKRTYHNILMKLDSKNMRTLKQGLKELLNFVRRIKDYILDKNLKRILQYQQKLAKRLLFLINIRFLIFFIYKMIINNLIVKLYESIKTIIQEINEIIRY</sequence>
<organism evidence="2 3">
    <name type="scientific">Sulfolobus tengchongensis</name>
    <dbReference type="NCBI Taxonomy" id="207809"/>
    <lineage>
        <taxon>Archaea</taxon>
        <taxon>Thermoproteota</taxon>
        <taxon>Thermoprotei</taxon>
        <taxon>Sulfolobales</taxon>
        <taxon>Sulfolobaceae</taxon>
        <taxon>Sulfolobus</taxon>
    </lineage>
</organism>
<feature type="transmembrane region" description="Helical" evidence="1">
    <location>
        <begin position="74"/>
        <end position="92"/>
    </location>
</feature>
<keyword evidence="1" id="KW-1133">Transmembrane helix</keyword>
<dbReference type="AlphaFoldDB" id="A0AAX4L323"/>
<keyword evidence="1" id="KW-0472">Membrane</keyword>
<evidence type="ECO:0000313" key="3">
    <source>
        <dbReference type="Proteomes" id="UP001432202"/>
    </source>
</evidence>
<proteinExistence type="predicted"/>